<sequence>MASVNRRPLSARPVSLQVPAVLSPLKANGRSIPLSSKRPCPDDADPAQNQLATKRPRPVVRTASATLPTAVRDEDRRDKERKRAEREAQKEEFRVKYTRAFPSFVFYFDTDLLDSENVDVRDDLLSRVHHLGARVDDFFSNEISHVITNQPVPTDQALLGKENLQKKSLQLKSPLKLRGRPVEEESVGQSQSCEGLVQKALAFNMKIWSAQKLDGVLERCDVSSTKSSKQQIVSQAPLVNGSGQRSLTRLLASERLQGATTERDPTSRRHDFRYFTKGSYFVLVEDVYQELATIHATEYMPYKGRDGKMKGEWPVLHCHPHARGPFVEFDAKEQKRWEKSQRAEADKENERKRKVARELERKNQARLLSNKSGRDLRRSVSMNNLHRRVTIGAADFVDLDIDFGDGQDSANASGYLASTGTGAYMAASGNSVGITSTAGTTSTAGGSIRPLDLPASLRSRLQQQVLTSRKAPTTISAKDQDTTHKKGTMGPPIGLPERPHGLLRKSRSTTTMRLPKRDEASKPGYCESCRVKFEDFDTHTRQSKHRKFAMDDSNYLQLDFLLSRVQRRTRQEVEERECKQDDVDSGFLDGSDPAQFLQTQSDAVSDEEIWEGGFSTSGMIA</sequence>
<dbReference type="Proteomes" id="UP000053558">
    <property type="component" value="Unassembled WGS sequence"/>
</dbReference>
<dbReference type="AlphaFoldDB" id="A0A5M3MV00"/>
<dbReference type="GO" id="GO:0003676">
    <property type="term" value="F:nucleic acid binding"/>
    <property type="evidence" value="ECO:0007669"/>
    <property type="project" value="InterPro"/>
</dbReference>
<protein>
    <recommendedName>
        <fullName evidence="6">DBF4-type domain-containing protein</fullName>
    </recommendedName>
</protein>
<dbReference type="FunFam" id="6.10.250.3410:FF:000001">
    <property type="entry name" value="Protein DBF4 homolog A"/>
    <property type="match status" value="1"/>
</dbReference>
<feature type="compositionally biased region" description="Basic and acidic residues" evidence="5">
    <location>
        <begin position="71"/>
        <end position="89"/>
    </location>
</feature>
<evidence type="ECO:0000256" key="1">
    <source>
        <dbReference type="ARBA" id="ARBA00022723"/>
    </source>
</evidence>
<dbReference type="InterPro" id="IPR006572">
    <property type="entry name" value="Znf_DBF"/>
</dbReference>
<evidence type="ECO:0000256" key="3">
    <source>
        <dbReference type="ARBA" id="ARBA00022833"/>
    </source>
</evidence>
<evidence type="ECO:0000256" key="4">
    <source>
        <dbReference type="PROSITE-ProRule" id="PRU00600"/>
    </source>
</evidence>
<dbReference type="GeneID" id="19201812"/>
<dbReference type="InterPro" id="IPR036420">
    <property type="entry name" value="BRCT_dom_sf"/>
</dbReference>
<dbReference type="RefSeq" id="XP_007766879.1">
    <property type="nucleotide sequence ID" value="XM_007768689.1"/>
</dbReference>
<gene>
    <name evidence="7" type="ORF">CONPUDRAFT_143042</name>
</gene>
<evidence type="ECO:0000313" key="7">
    <source>
        <dbReference type="EMBL" id="EIW82998.1"/>
    </source>
</evidence>
<dbReference type="OMA" id="GMKIWAI"/>
<accession>A0A5M3MV00</accession>
<feature type="region of interest" description="Disordered" evidence="5">
    <location>
        <begin position="27"/>
        <end position="89"/>
    </location>
</feature>
<dbReference type="PANTHER" id="PTHR15375:SF26">
    <property type="entry name" value="PROTEIN CHIFFON"/>
    <property type="match status" value="1"/>
</dbReference>
<keyword evidence="3" id="KW-0862">Zinc</keyword>
<keyword evidence="8" id="KW-1185">Reference proteome</keyword>
<comment type="caution">
    <text evidence="7">The sequence shown here is derived from an EMBL/GenBank/DDBJ whole genome shotgun (WGS) entry which is preliminary data.</text>
</comment>
<dbReference type="Gene3D" id="3.40.50.10190">
    <property type="entry name" value="BRCT domain"/>
    <property type="match status" value="1"/>
</dbReference>
<dbReference type="InterPro" id="IPR038545">
    <property type="entry name" value="Znf_DBF_sf"/>
</dbReference>
<dbReference type="OrthoDB" id="21380at2759"/>
<keyword evidence="2 4" id="KW-0863">Zinc-finger</keyword>
<keyword evidence="1" id="KW-0479">Metal-binding</keyword>
<dbReference type="KEGG" id="cput:CONPUDRAFT_143042"/>
<dbReference type="GO" id="GO:0043539">
    <property type="term" value="F:protein serine/threonine kinase activator activity"/>
    <property type="evidence" value="ECO:0007669"/>
    <property type="project" value="TreeGrafter"/>
</dbReference>
<dbReference type="PROSITE" id="PS51265">
    <property type="entry name" value="ZF_DBF4"/>
    <property type="match status" value="1"/>
</dbReference>
<name>A0A5M3MV00_CONPW</name>
<reference evidence="8" key="1">
    <citation type="journal article" date="2012" name="Science">
        <title>The Paleozoic origin of enzymatic lignin decomposition reconstructed from 31 fungal genomes.</title>
        <authorList>
            <person name="Floudas D."/>
            <person name="Binder M."/>
            <person name="Riley R."/>
            <person name="Barry K."/>
            <person name="Blanchette R.A."/>
            <person name="Henrissat B."/>
            <person name="Martinez A.T."/>
            <person name="Otillar R."/>
            <person name="Spatafora J.W."/>
            <person name="Yadav J.S."/>
            <person name="Aerts A."/>
            <person name="Benoit I."/>
            <person name="Boyd A."/>
            <person name="Carlson A."/>
            <person name="Copeland A."/>
            <person name="Coutinho P.M."/>
            <person name="de Vries R.P."/>
            <person name="Ferreira P."/>
            <person name="Findley K."/>
            <person name="Foster B."/>
            <person name="Gaskell J."/>
            <person name="Glotzer D."/>
            <person name="Gorecki P."/>
            <person name="Heitman J."/>
            <person name="Hesse C."/>
            <person name="Hori C."/>
            <person name="Igarashi K."/>
            <person name="Jurgens J.A."/>
            <person name="Kallen N."/>
            <person name="Kersten P."/>
            <person name="Kohler A."/>
            <person name="Kuees U."/>
            <person name="Kumar T.K.A."/>
            <person name="Kuo A."/>
            <person name="LaButti K."/>
            <person name="Larrondo L.F."/>
            <person name="Lindquist E."/>
            <person name="Ling A."/>
            <person name="Lombard V."/>
            <person name="Lucas S."/>
            <person name="Lundell T."/>
            <person name="Martin R."/>
            <person name="McLaughlin D.J."/>
            <person name="Morgenstern I."/>
            <person name="Morin E."/>
            <person name="Murat C."/>
            <person name="Nagy L.G."/>
            <person name="Nolan M."/>
            <person name="Ohm R.A."/>
            <person name="Patyshakuliyeva A."/>
            <person name="Rokas A."/>
            <person name="Ruiz-Duenas F.J."/>
            <person name="Sabat G."/>
            <person name="Salamov A."/>
            <person name="Samejima M."/>
            <person name="Schmutz J."/>
            <person name="Slot J.C."/>
            <person name="St John F."/>
            <person name="Stenlid J."/>
            <person name="Sun H."/>
            <person name="Sun S."/>
            <person name="Syed K."/>
            <person name="Tsang A."/>
            <person name="Wiebenga A."/>
            <person name="Young D."/>
            <person name="Pisabarro A."/>
            <person name="Eastwood D.C."/>
            <person name="Martin F."/>
            <person name="Cullen D."/>
            <person name="Grigoriev I.V."/>
            <person name="Hibbett D.S."/>
        </authorList>
    </citation>
    <scope>NUCLEOTIDE SEQUENCE [LARGE SCALE GENOMIC DNA]</scope>
    <source>
        <strain evidence="8">RWD-64-598 SS2</strain>
    </source>
</reference>
<dbReference type="SMART" id="SM00586">
    <property type="entry name" value="ZnF_DBF"/>
    <property type="match status" value="1"/>
</dbReference>
<feature type="compositionally biased region" description="Polar residues" evidence="5">
    <location>
        <begin position="465"/>
        <end position="477"/>
    </location>
</feature>
<dbReference type="EMBL" id="JH711576">
    <property type="protein sequence ID" value="EIW82998.1"/>
    <property type="molecule type" value="Genomic_DNA"/>
</dbReference>
<dbReference type="Pfam" id="PF07535">
    <property type="entry name" value="zf-DBF"/>
    <property type="match status" value="1"/>
</dbReference>
<feature type="region of interest" description="Disordered" evidence="5">
    <location>
        <begin position="465"/>
        <end position="501"/>
    </location>
</feature>
<organism evidence="7 8">
    <name type="scientific">Coniophora puteana (strain RWD-64-598)</name>
    <name type="common">Brown rot fungus</name>
    <dbReference type="NCBI Taxonomy" id="741705"/>
    <lineage>
        <taxon>Eukaryota</taxon>
        <taxon>Fungi</taxon>
        <taxon>Dikarya</taxon>
        <taxon>Basidiomycota</taxon>
        <taxon>Agaricomycotina</taxon>
        <taxon>Agaricomycetes</taxon>
        <taxon>Agaricomycetidae</taxon>
        <taxon>Boletales</taxon>
        <taxon>Coniophorineae</taxon>
        <taxon>Coniophoraceae</taxon>
        <taxon>Coniophora</taxon>
    </lineage>
</organism>
<dbReference type="PANTHER" id="PTHR15375">
    <property type="entry name" value="ACTIVATOR OF S-PHASE KINASE-RELATED"/>
    <property type="match status" value="1"/>
</dbReference>
<feature type="compositionally biased region" description="Basic and acidic residues" evidence="5">
    <location>
        <begin position="570"/>
        <end position="582"/>
    </location>
</feature>
<feature type="region of interest" description="Disordered" evidence="5">
    <location>
        <begin position="570"/>
        <end position="604"/>
    </location>
</feature>
<evidence type="ECO:0000256" key="5">
    <source>
        <dbReference type="SAM" id="MobiDB-lite"/>
    </source>
</evidence>
<dbReference type="GO" id="GO:0010571">
    <property type="term" value="P:positive regulation of nuclear cell cycle DNA replication"/>
    <property type="evidence" value="ECO:0007669"/>
    <property type="project" value="TreeGrafter"/>
</dbReference>
<evidence type="ECO:0000259" key="6">
    <source>
        <dbReference type="PROSITE" id="PS51265"/>
    </source>
</evidence>
<evidence type="ECO:0000256" key="2">
    <source>
        <dbReference type="ARBA" id="ARBA00022771"/>
    </source>
</evidence>
<dbReference type="InterPro" id="IPR051590">
    <property type="entry name" value="Replication_Regulatory_Kinase"/>
</dbReference>
<dbReference type="GO" id="GO:0031431">
    <property type="term" value="C:Dbf4-dependent protein kinase complex"/>
    <property type="evidence" value="ECO:0007669"/>
    <property type="project" value="TreeGrafter"/>
</dbReference>
<dbReference type="InterPro" id="IPR013939">
    <property type="entry name" value="Regulatory_Dfp1/Him1"/>
</dbReference>
<dbReference type="Pfam" id="PF08630">
    <property type="entry name" value="Dfp1_Him1_M"/>
    <property type="match status" value="1"/>
</dbReference>
<dbReference type="GO" id="GO:0008270">
    <property type="term" value="F:zinc ion binding"/>
    <property type="evidence" value="ECO:0007669"/>
    <property type="project" value="UniProtKB-KW"/>
</dbReference>
<proteinExistence type="predicted"/>
<dbReference type="Gene3D" id="6.10.250.3410">
    <property type="entry name" value="DBF zinc finger"/>
    <property type="match status" value="1"/>
</dbReference>
<evidence type="ECO:0000313" key="8">
    <source>
        <dbReference type="Proteomes" id="UP000053558"/>
    </source>
</evidence>
<feature type="domain" description="DBF4-type" evidence="6">
    <location>
        <begin position="519"/>
        <end position="568"/>
    </location>
</feature>
<dbReference type="GO" id="GO:1901987">
    <property type="term" value="P:regulation of cell cycle phase transition"/>
    <property type="evidence" value="ECO:0007669"/>
    <property type="project" value="TreeGrafter"/>
</dbReference>